<evidence type="ECO:0000313" key="9">
    <source>
        <dbReference type="EMBL" id="MQY08427.1"/>
    </source>
</evidence>
<sequence length="791" mass="79060">MSALGGVVRGGLGRRRVQTLVMALTVTMAVTASVLAAGLVVASRAPFAHAFARQNGAHLTVRADGAKATAAQLAATARVPGVTAAAGPDPVVSLRPTVEEGSGRGIPPGERLPPLTVVGRDQAGGGVDRADLTAGAWAAGKGQIVVNADGPPFAIGDRLTFQALPGRPTLTVVGRARSVSRTAGAWVTPAQATALVAPGASRTYQMRYRLRAAGTDAEVARARAAIAAALPPGTLDGAASYLKTKLAAERTSATFVPFVVAFGLLGLAMSVLIIGVVVSGSVGAATRRIGVLKSLGFTPAQVARAYVGQALIPAAAGTGLGVVLANLLSVPVLRQAEDAYGAGSLTIAPWVDAAVAAGALAVVAATALVPALRAGRLRTIDAIAVGRTGRATGRGRGPRRLLGRLPLPRPVSLGLADPFTRPGRSATMIASVVLGTVGVTFCAGLALSLHSVQHGLDHRSPGEVVVRADGPPPGGGPARPPKPADPAAVAAKIAAQPGTRAYFRTGRAQIGVAGRAGAVNAVAYEGDSSWGPYTMISGRWFRSAGEAVVPTGFLRATGTRVGDTVTLTNEGRSAPVRVVGEALDLSDEGMTVLTPAASLAGLRIETEPGSVQFNVDLAPGTGVRAYLASLNGVLGQGGPQAQRNTSEASTTIIAMDTLAGMLTAMLVAVAGLGVLNTVVLDTRERAHDLGVHRALGMTPGQTTAMVLTSVAGIGLVAGAAGVPLGLALHARVLPAMGESAGTGLPAGALDPYGAPLLAALLLGGLAIAAAGALLPATWAARIRTATALRTE</sequence>
<feature type="domain" description="ABC3 transporter permease C-terminal" evidence="8">
    <location>
        <begin position="261"/>
        <end position="376"/>
    </location>
</feature>
<feature type="transmembrane region" description="Helical" evidence="7">
    <location>
        <begin position="658"/>
        <end position="682"/>
    </location>
</feature>
<protein>
    <recommendedName>
        <fullName evidence="8">ABC3 transporter permease C-terminal domain-containing protein</fullName>
    </recommendedName>
</protein>
<dbReference type="GO" id="GO:0022857">
    <property type="term" value="F:transmembrane transporter activity"/>
    <property type="evidence" value="ECO:0007669"/>
    <property type="project" value="TreeGrafter"/>
</dbReference>
<evidence type="ECO:0000256" key="2">
    <source>
        <dbReference type="ARBA" id="ARBA00022475"/>
    </source>
</evidence>
<comment type="similarity">
    <text evidence="6">Belongs to the ABC-4 integral membrane protein family.</text>
</comment>
<keyword evidence="3 7" id="KW-0812">Transmembrane</keyword>
<comment type="subcellular location">
    <subcellularLocation>
        <location evidence="1">Cell membrane</location>
        <topology evidence="1">Multi-pass membrane protein</topology>
    </subcellularLocation>
</comment>
<comment type="caution">
    <text evidence="9">The sequence shown here is derived from an EMBL/GenBank/DDBJ whole genome shotgun (WGS) entry which is preliminary data.</text>
</comment>
<dbReference type="PANTHER" id="PTHR30572">
    <property type="entry name" value="MEMBRANE COMPONENT OF TRANSPORTER-RELATED"/>
    <property type="match status" value="1"/>
</dbReference>
<evidence type="ECO:0000256" key="1">
    <source>
        <dbReference type="ARBA" id="ARBA00004651"/>
    </source>
</evidence>
<feature type="transmembrane region" description="Helical" evidence="7">
    <location>
        <begin position="20"/>
        <end position="42"/>
    </location>
</feature>
<evidence type="ECO:0000256" key="7">
    <source>
        <dbReference type="SAM" id="Phobius"/>
    </source>
</evidence>
<accession>A0A7K0C4P9</accession>
<gene>
    <name evidence="9" type="ORF">ACRB68_65340</name>
</gene>
<dbReference type="OrthoDB" id="3207485at2"/>
<organism evidence="9 10">
    <name type="scientific">Actinomadura macrotermitis</name>
    <dbReference type="NCBI Taxonomy" id="2585200"/>
    <lineage>
        <taxon>Bacteria</taxon>
        <taxon>Bacillati</taxon>
        <taxon>Actinomycetota</taxon>
        <taxon>Actinomycetes</taxon>
        <taxon>Streptosporangiales</taxon>
        <taxon>Thermomonosporaceae</taxon>
        <taxon>Actinomadura</taxon>
    </lineage>
</organism>
<dbReference type="GO" id="GO:0005886">
    <property type="term" value="C:plasma membrane"/>
    <property type="evidence" value="ECO:0007669"/>
    <property type="project" value="UniProtKB-SubCell"/>
</dbReference>
<evidence type="ECO:0000256" key="4">
    <source>
        <dbReference type="ARBA" id="ARBA00022989"/>
    </source>
</evidence>
<feature type="transmembrane region" description="Helical" evidence="7">
    <location>
        <begin position="255"/>
        <end position="285"/>
    </location>
</feature>
<evidence type="ECO:0000256" key="5">
    <source>
        <dbReference type="ARBA" id="ARBA00023136"/>
    </source>
</evidence>
<proteinExistence type="inferred from homology"/>
<dbReference type="Proteomes" id="UP000487268">
    <property type="component" value="Unassembled WGS sequence"/>
</dbReference>
<reference evidence="9 10" key="1">
    <citation type="submission" date="2019-10" db="EMBL/GenBank/DDBJ databases">
        <title>Actinomadura rubteroloni sp. nov. and Actinomadura macrotermitis sp. nov., isolated from the gut of fungus growing-termite Macrotermes natalensis.</title>
        <authorList>
            <person name="Benndorf R."/>
            <person name="Martin K."/>
            <person name="Kuefner M."/>
            <person name="De Beer W."/>
            <person name="Kaster A.-K."/>
            <person name="Vollmers J."/>
            <person name="Poulsen M."/>
            <person name="Beemelmanns C."/>
        </authorList>
    </citation>
    <scope>NUCLEOTIDE SEQUENCE [LARGE SCALE GENOMIC DNA]</scope>
    <source>
        <strain evidence="9 10">RB68</strain>
    </source>
</reference>
<keyword evidence="2" id="KW-1003">Cell membrane</keyword>
<feature type="domain" description="ABC3 transporter permease C-terminal" evidence="8">
    <location>
        <begin position="661"/>
        <end position="776"/>
    </location>
</feature>
<feature type="transmembrane region" description="Helical" evidence="7">
    <location>
        <begin position="428"/>
        <end position="449"/>
    </location>
</feature>
<dbReference type="PANTHER" id="PTHR30572:SF4">
    <property type="entry name" value="ABC TRANSPORTER PERMEASE YTRF"/>
    <property type="match status" value="1"/>
</dbReference>
<dbReference type="AlphaFoldDB" id="A0A7K0C4P9"/>
<feature type="transmembrane region" description="Helical" evidence="7">
    <location>
        <begin position="347"/>
        <end position="369"/>
    </location>
</feature>
<dbReference type="Pfam" id="PF02687">
    <property type="entry name" value="FtsX"/>
    <property type="match status" value="2"/>
</dbReference>
<dbReference type="RefSeq" id="WP_153539188.1">
    <property type="nucleotide sequence ID" value="NZ_WEGH01000004.1"/>
</dbReference>
<keyword evidence="10" id="KW-1185">Reference proteome</keyword>
<evidence type="ECO:0000256" key="3">
    <source>
        <dbReference type="ARBA" id="ARBA00022692"/>
    </source>
</evidence>
<feature type="transmembrane region" description="Helical" evidence="7">
    <location>
        <begin position="703"/>
        <end position="732"/>
    </location>
</feature>
<keyword evidence="4 7" id="KW-1133">Transmembrane helix</keyword>
<dbReference type="EMBL" id="WEGH01000004">
    <property type="protein sequence ID" value="MQY08427.1"/>
    <property type="molecule type" value="Genomic_DNA"/>
</dbReference>
<evidence type="ECO:0000256" key="6">
    <source>
        <dbReference type="ARBA" id="ARBA00038076"/>
    </source>
</evidence>
<name>A0A7K0C4P9_9ACTN</name>
<feature type="transmembrane region" description="Helical" evidence="7">
    <location>
        <begin position="306"/>
        <end position="327"/>
    </location>
</feature>
<feature type="transmembrane region" description="Helical" evidence="7">
    <location>
        <begin position="752"/>
        <end position="774"/>
    </location>
</feature>
<dbReference type="InterPro" id="IPR050250">
    <property type="entry name" value="Macrolide_Exporter_MacB"/>
</dbReference>
<keyword evidence="5 7" id="KW-0472">Membrane</keyword>
<evidence type="ECO:0000259" key="8">
    <source>
        <dbReference type="Pfam" id="PF02687"/>
    </source>
</evidence>
<evidence type="ECO:0000313" key="10">
    <source>
        <dbReference type="Proteomes" id="UP000487268"/>
    </source>
</evidence>
<dbReference type="InterPro" id="IPR003838">
    <property type="entry name" value="ABC3_permease_C"/>
</dbReference>